<accession>A0ABU1WQX5</accession>
<comment type="caution">
    <text evidence="1">The sequence shown here is derived from an EMBL/GenBank/DDBJ whole genome shotgun (WGS) entry which is preliminary data.</text>
</comment>
<sequence>MSPLISIPVSSVVALTPERAVELMTRILMAESAYAKVSPAVVTISNRLSVADGGIDAEVDVAPDALIPTDCFFAPGLTGFQLKSGASFKPWTDSSIRDELINSTGKMFPEVARLTQRRGRYVVVCTGHDLTPQQRNDACERIVDVLASVGVPDYSSLVDVLGASQLSMFAERYPGIAALLTFEAIHEAWVFEEWDRDAHMANSFRPSPEQADLISQIQAGIEGDAKHIRVLGEPGLGKTRMALEALRAPHIAPSVLYLCHGSKFGQTALFRQLLRTGWTKPLVLVLDDLSEPEMSDLWRHLKTRCGAMKLVTLDHGHDEGHDGDILRLKAPHLPNETIKCILASRVGESRELDRWVPICEGSPRVAHAVAENLYANPADLLRPPATVPLWTRFLHGYGVQEDAASRQVDCVAHHLALFSRFGFEDPVSDEAAYISRLIEKVDPTIGWARFQEIVQSLRARRVLQGSRTLFFVPKALHIYLWKQFWTRYGRGFDFVSTFETMPESLHAWFLNKFRFAGDKEAAFVVEEILKPDGVFSRRDMLTSATGSRFLSTLAEANPAAVLRLLENTIGKWSDAELLEFQSDRQNIVWALEKIAVWPQLIVRALNVLARLAVNENGEFSNNSTGTLLSLFRIGPEAAATEASPEQRLPALLKLLRGTTDAERLLGLKALTSALDSHGVGFRIVGPEYQGLKERAHLWIPATYGDWWQAHFLYFRTLIDETTSWPLPLRPHVCSALLDAVENQIRTPPCTELAFQVLEKLASDSAISPSKLNRFFWNSLESREDEQHRELAVRLNRLARRYARRDLASRFQRYVLDVDSLEWEEEYRDRHNKPPSHAKALVAALARRIASNPDRLNEISHLLAPHGYAPAIWYFGEQLAASDVAEALLPLLTSITLKSTHGACLHGYLAGVRARSLKRFESWLMDMLASVETAGLGVDMALRLPYCEGAFNGCLDALEAGWVEPALFGTLQYGRALDSVPTAQVERLICLIYARATLEAMWLLIGLLDSREPDQPLPCGSDFVFAVVKKTIPRSQHSWQSSAFHWKRVCSRLIKSDMALAAPLLDAILTAMGEVYELSYDHNIEEVSRSLISTDPESAWQVIARQFEATLPKWRSDLYGWLKGGFLSFGEGAQRGPIADLPESSILNWIESDPGERAALVAHAAPPTLDDDRGGGLTRQLLTRYWHIEGVRSGISASFHSGSWTGPTSQYLKRKRDTLRRWLTCGFAFEVAQWIELEIERIDRDIQREEINEERDRFE</sequence>
<proteinExistence type="predicted"/>
<protein>
    <recommendedName>
        <fullName evidence="3">ATP-binding protein</fullName>
    </recommendedName>
</protein>
<keyword evidence="2" id="KW-1185">Reference proteome</keyword>
<evidence type="ECO:0000313" key="1">
    <source>
        <dbReference type="EMBL" id="MDR7151700.1"/>
    </source>
</evidence>
<dbReference type="SUPFAM" id="SSF52540">
    <property type="entry name" value="P-loop containing nucleoside triphosphate hydrolases"/>
    <property type="match status" value="1"/>
</dbReference>
<reference evidence="1 2" key="1">
    <citation type="submission" date="2023-07" db="EMBL/GenBank/DDBJ databases">
        <title>Sorghum-associated microbial communities from plants grown in Nebraska, USA.</title>
        <authorList>
            <person name="Schachtman D."/>
        </authorList>
    </citation>
    <scope>NUCLEOTIDE SEQUENCE [LARGE SCALE GENOMIC DNA]</scope>
    <source>
        <strain evidence="1 2">4249</strain>
    </source>
</reference>
<organism evidence="1 2">
    <name type="scientific">Hydrogenophaga palleronii</name>
    <dbReference type="NCBI Taxonomy" id="65655"/>
    <lineage>
        <taxon>Bacteria</taxon>
        <taxon>Pseudomonadati</taxon>
        <taxon>Pseudomonadota</taxon>
        <taxon>Betaproteobacteria</taxon>
        <taxon>Burkholderiales</taxon>
        <taxon>Comamonadaceae</taxon>
        <taxon>Hydrogenophaga</taxon>
    </lineage>
</organism>
<dbReference type="InterPro" id="IPR027417">
    <property type="entry name" value="P-loop_NTPase"/>
</dbReference>
<name>A0ABU1WQX5_9BURK</name>
<dbReference type="RefSeq" id="WP_310319554.1">
    <property type="nucleotide sequence ID" value="NZ_JAVDWU010000008.1"/>
</dbReference>
<dbReference type="Proteomes" id="UP001265700">
    <property type="component" value="Unassembled WGS sequence"/>
</dbReference>
<evidence type="ECO:0000313" key="2">
    <source>
        <dbReference type="Proteomes" id="UP001265700"/>
    </source>
</evidence>
<dbReference type="EMBL" id="JAVDWU010000008">
    <property type="protein sequence ID" value="MDR7151700.1"/>
    <property type="molecule type" value="Genomic_DNA"/>
</dbReference>
<evidence type="ECO:0008006" key="3">
    <source>
        <dbReference type="Google" id="ProtNLM"/>
    </source>
</evidence>
<gene>
    <name evidence="1" type="ORF">J2W49_003676</name>
</gene>